<evidence type="ECO:0000259" key="2">
    <source>
        <dbReference type="PROSITE" id="PS50240"/>
    </source>
</evidence>
<dbReference type="GO" id="GO:0004252">
    <property type="term" value="F:serine-type endopeptidase activity"/>
    <property type="evidence" value="ECO:0007669"/>
    <property type="project" value="InterPro"/>
</dbReference>
<feature type="chain" id="PRO_5026246476" evidence="1">
    <location>
        <begin position="19"/>
        <end position="245"/>
    </location>
</feature>
<dbReference type="SMART" id="SM00020">
    <property type="entry name" value="Tryp_SPc"/>
    <property type="match status" value="1"/>
</dbReference>
<dbReference type="SUPFAM" id="SSF50494">
    <property type="entry name" value="Trypsin-like serine proteases"/>
    <property type="match status" value="1"/>
</dbReference>
<organism evidence="3 4">
    <name type="scientific">Nocardioides piscis</name>
    <dbReference type="NCBI Taxonomy" id="2714938"/>
    <lineage>
        <taxon>Bacteria</taxon>
        <taxon>Bacillati</taxon>
        <taxon>Actinomycetota</taxon>
        <taxon>Actinomycetes</taxon>
        <taxon>Propionibacteriales</taxon>
        <taxon>Nocardioidaceae</taxon>
        <taxon>Nocardioides</taxon>
    </lineage>
</organism>
<accession>A0A6G7YKA4</accession>
<evidence type="ECO:0000313" key="4">
    <source>
        <dbReference type="Proteomes" id="UP000502035"/>
    </source>
</evidence>
<dbReference type="PANTHER" id="PTHR24260:SF147">
    <property type="entry name" value="EG:BACR7A4.3 PROTEIN-RELATED"/>
    <property type="match status" value="1"/>
</dbReference>
<dbReference type="InterPro" id="IPR001314">
    <property type="entry name" value="Peptidase_S1A"/>
</dbReference>
<feature type="domain" description="Peptidase S1" evidence="2">
    <location>
        <begin position="19"/>
        <end position="220"/>
    </location>
</feature>
<dbReference type="InterPro" id="IPR043504">
    <property type="entry name" value="Peptidase_S1_PA_chymotrypsin"/>
</dbReference>
<dbReference type="Proteomes" id="UP000502035">
    <property type="component" value="Chromosome"/>
</dbReference>
<dbReference type="GO" id="GO:0006508">
    <property type="term" value="P:proteolysis"/>
    <property type="evidence" value="ECO:0007669"/>
    <property type="project" value="InterPro"/>
</dbReference>
<reference evidence="3 4" key="1">
    <citation type="submission" date="2020-03" db="EMBL/GenBank/DDBJ databases">
        <title>Nocardioides sp. nov., isolated from fish.</title>
        <authorList>
            <person name="Hyun D.-W."/>
            <person name="Bae J.-W."/>
        </authorList>
    </citation>
    <scope>NUCLEOTIDE SEQUENCE [LARGE SCALE GENOMIC DNA]</scope>
    <source>
        <strain evidence="3 4">HDW12A</strain>
    </source>
</reference>
<proteinExistence type="predicted"/>
<dbReference type="InterPro" id="IPR009003">
    <property type="entry name" value="Peptidase_S1_PA"/>
</dbReference>
<keyword evidence="1" id="KW-0732">Signal</keyword>
<keyword evidence="4" id="KW-1185">Reference proteome</keyword>
<gene>
    <name evidence="3" type="ORF">G7071_00740</name>
</gene>
<dbReference type="KEGG" id="npi:G7071_00740"/>
<dbReference type="AlphaFoldDB" id="A0A6G7YKA4"/>
<dbReference type="PROSITE" id="PS50240">
    <property type="entry name" value="TRYPSIN_DOM"/>
    <property type="match status" value="1"/>
</dbReference>
<dbReference type="EMBL" id="CP049866">
    <property type="protein sequence ID" value="QIK77167.1"/>
    <property type="molecule type" value="Genomic_DNA"/>
</dbReference>
<dbReference type="InterPro" id="IPR018114">
    <property type="entry name" value="TRYPSIN_HIS"/>
</dbReference>
<evidence type="ECO:0000313" key="3">
    <source>
        <dbReference type="EMBL" id="QIK77167.1"/>
    </source>
</evidence>
<feature type="signal peptide" evidence="1">
    <location>
        <begin position="1"/>
        <end position="18"/>
    </location>
</feature>
<dbReference type="Gene3D" id="2.40.10.10">
    <property type="entry name" value="Trypsin-like serine proteases"/>
    <property type="match status" value="1"/>
</dbReference>
<sequence>MLVSVLLGSLLTGPPATAIINGTLDGNQHPAVGGLVSPTQYSDGTWIYCSGTLISPTVFLTAAHCATDGERVAVTFDSDYEDGDKLYYGTFEADPAYPGTQSDSHDIAVVVLDKSVKGVKPAQLPEADSLSDLSATQRFTSVGYGAYEVTNEPGGHRYLYDDRRMVATGELNAINKTWLRISMNASTGDGGTCYGDSGGPNFLGTTDVIAGITITGDAVCRSTNVVYRLDTESARAFLGQFVSLP</sequence>
<dbReference type="PROSITE" id="PS00134">
    <property type="entry name" value="TRYPSIN_HIS"/>
    <property type="match status" value="1"/>
</dbReference>
<dbReference type="PANTHER" id="PTHR24260">
    <property type="match status" value="1"/>
</dbReference>
<dbReference type="InterPro" id="IPR051333">
    <property type="entry name" value="CLIP_Serine_Protease"/>
</dbReference>
<dbReference type="Pfam" id="PF00089">
    <property type="entry name" value="Trypsin"/>
    <property type="match status" value="1"/>
</dbReference>
<name>A0A6G7YKA4_9ACTN</name>
<dbReference type="PRINTS" id="PR00722">
    <property type="entry name" value="CHYMOTRYPSIN"/>
</dbReference>
<protein>
    <submittedName>
        <fullName evidence="3">S1 family peptidase</fullName>
    </submittedName>
</protein>
<dbReference type="InterPro" id="IPR001254">
    <property type="entry name" value="Trypsin_dom"/>
</dbReference>
<evidence type="ECO:0000256" key="1">
    <source>
        <dbReference type="SAM" id="SignalP"/>
    </source>
</evidence>